<keyword evidence="3" id="KW-0489">Methyltransferase</keyword>
<evidence type="ECO:0000313" key="3">
    <source>
        <dbReference type="EMBL" id="MBB3159079.1"/>
    </source>
</evidence>
<dbReference type="EMBL" id="JACHXY010000003">
    <property type="protein sequence ID" value="MBB3159079.1"/>
    <property type="molecule type" value="Genomic_DNA"/>
</dbReference>
<evidence type="ECO:0000313" key="4">
    <source>
        <dbReference type="Proteomes" id="UP000543579"/>
    </source>
</evidence>
<gene>
    <name evidence="3" type="ORF">FHS07_002797</name>
</gene>
<reference evidence="3 4" key="1">
    <citation type="submission" date="2020-08" db="EMBL/GenBank/DDBJ databases">
        <title>Genomic Encyclopedia of Type Strains, Phase III (KMG-III): the genomes of soil and plant-associated and newly described type strains.</title>
        <authorList>
            <person name="Whitman W."/>
        </authorList>
    </citation>
    <scope>NUCLEOTIDE SEQUENCE [LARGE SCALE GENOMIC DNA]</scope>
    <source>
        <strain evidence="3 4">CECT 8356</strain>
    </source>
</reference>
<accession>A0A7W5CLG6</accession>
<dbReference type="Gene3D" id="3.40.50.150">
    <property type="entry name" value="Vaccinia Virus protein VP39"/>
    <property type="match status" value="1"/>
</dbReference>
<sequence>MNRPSRPRGLARRDTQLTELMDDPDCDPRALAATYRRFDMVNRLVSAWGRVYRTHVAPELRALGRPARVLDLGSGGGDVVVRLAALAARDGLDVEWVGADPDPRAHEAARARQRSGVRFVAAGSRELLAAGERFDLVVSNHVLHHLDAEGLHSFTADSLALSRGAVLHADIARGRLAYALYAVGIVPLSVGTFLRVDGLRSIRRSYRTPELASALGAPWRVESPAPFRVLAVARGRADDAVSLDAVARGRADAAAGEVRAAASMSPRAREGAANAGTPSTARTGATTPATIRTDADA</sequence>
<dbReference type="AlphaFoldDB" id="A0A7W5CLG6"/>
<dbReference type="CDD" id="cd02440">
    <property type="entry name" value="AdoMet_MTases"/>
    <property type="match status" value="1"/>
</dbReference>
<name>A0A7W5CLG6_9MICO</name>
<feature type="region of interest" description="Disordered" evidence="1">
    <location>
        <begin position="261"/>
        <end position="297"/>
    </location>
</feature>
<comment type="caution">
    <text evidence="3">The sequence shown here is derived from an EMBL/GenBank/DDBJ whole genome shotgun (WGS) entry which is preliminary data.</text>
</comment>
<feature type="domain" description="Methyltransferase" evidence="2">
    <location>
        <begin position="69"/>
        <end position="154"/>
    </location>
</feature>
<protein>
    <submittedName>
        <fullName evidence="3">2-polyprenyl-3-methyl-5-hydroxy-6-metoxy-1, 4-benzoquinol methylase</fullName>
    </submittedName>
</protein>
<dbReference type="Pfam" id="PF13649">
    <property type="entry name" value="Methyltransf_25"/>
    <property type="match status" value="1"/>
</dbReference>
<feature type="compositionally biased region" description="Polar residues" evidence="1">
    <location>
        <begin position="276"/>
        <end position="290"/>
    </location>
</feature>
<evidence type="ECO:0000259" key="2">
    <source>
        <dbReference type="Pfam" id="PF13649"/>
    </source>
</evidence>
<proteinExistence type="predicted"/>
<dbReference type="NCBIfam" id="NF004851">
    <property type="entry name" value="PRK06202.1"/>
    <property type="match status" value="1"/>
</dbReference>
<dbReference type="GO" id="GO:0032259">
    <property type="term" value="P:methylation"/>
    <property type="evidence" value="ECO:0007669"/>
    <property type="project" value="UniProtKB-KW"/>
</dbReference>
<evidence type="ECO:0000256" key="1">
    <source>
        <dbReference type="SAM" id="MobiDB-lite"/>
    </source>
</evidence>
<dbReference type="GO" id="GO:0008168">
    <property type="term" value="F:methyltransferase activity"/>
    <property type="evidence" value="ECO:0007669"/>
    <property type="project" value="UniProtKB-KW"/>
</dbReference>
<keyword evidence="3" id="KW-0808">Transferase</keyword>
<dbReference type="SUPFAM" id="SSF53335">
    <property type="entry name" value="S-adenosyl-L-methionine-dependent methyltransferases"/>
    <property type="match status" value="1"/>
</dbReference>
<dbReference type="InterPro" id="IPR029063">
    <property type="entry name" value="SAM-dependent_MTases_sf"/>
</dbReference>
<dbReference type="InterPro" id="IPR041698">
    <property type="entry name" value="Methyltransf_25"/>
</dbReference>
<dbReference type="Proteomes" id="UP000543579">
    <property type="component" value="Unassembled WGS sequence"/>
</dbReference>
<organism evidence="3 4">
    <name type="scientific">Microbacterium proteolyticum</name>
    <dbReference type="NCBI Taxonomy" id="1572644"/>
    <lineage>
        <taxon>Bacteria</taxon>
        <taxon>Bacillati</taxon>
        <taxon>Actinomycetota</taxon>
        <taxon>Actinomycetes</taxon>
        <taxon>Micrococcales</taxon>
        <taxon>Microbacteriaceae</taxon>
        <taxon>Microbacterium</taxon>
    </lineage>
</organism>